<feature type="transmembrane region" description="Helical" evidence="10">
    <location>
        <begin position="403"/>
        <end position="426"/>
    </location>
</feature>
<evidence type="ECO:0000256" key="8">
    <source>
        <dbReference type="ARBA" id="ARBA00023065"/>
    </source>
</evidence>
<evidence type="ECO:0000256" key="5">
    <source>
        <dbReference type="ARBA" id="ARBA00022692"/>
    </source>
</evidence>
<comment type="caution">
    <text evidence="11">The sequence shown here is derived from an EMBL/GenBank/DDBJ whole genome shotgun (WGS) entry which is preliminary data.</text>
</comment>
<feature type="transmembrane region" description="Helical" evidence="10">
    <location>
        <begin position="282"/>
        <end position="301"/>
    </location>
</feature>
<keyword evidence="3" id="KW-1003">Cell membrane</keyword>
<dbReference type="EMBL" id="WBXO01000011">
    <property type="protein sequence ID" value="KAB2951528.1"/>
    <property type="molecule type" value="Genomic_DNA"/>
</dbReference>
<dbReference type="RefSeq" id="WP_151621271.1">
    <property type="nucleotide sequence ID" value="NZ_WBXO01000011.1"/>
</dbReference>
<evidence type="ECO:0000256" key="10">
    <source>
        <dbReference type="SAM" id="Phobius"/>
    </source>
</evidence>
<feature type="transmembrane region" description="Helical" evidence="10">
    <location>
        <begin position="12"/>
        <end position="31"/>
    </location>
</feature>
<evidence type="ECO:0000256" key="2">
    <source>
        <dbReference type="ARBA" id="ARBA00022448"/>
    </source>
</evidence>
<feature type="transmembrane region" description="Helical" evidence="10">
    <location>
        <begin position="346"/>
        <end position="365"/>
    </location>
</feature>
<dbReference type="OrthoDB" id="9810952at2"/>
<feature type="transmembrane region" description="Helical" evidence="10">
    <location>
        <begin position="43"/>
        <end position="62"/>
    </location>
</feature>
<keyword evidence="7 10" id="KW-1133">Transmembrane helix</keyword>
<organism evidence="11 12">
    <name type="scientific">Heliorestis acidaminivorans</name>
    <dbReference type="NCBI Taxonomy" id="553427"/>
    <lineage>
        <taxon>Bacteria</taxon>
        <taxon>Bacillati</taxon>
        <taxon>Bacillota</taxon>
        <taxon>Clostridia</taxon>
        <taxon>Eubacteriales</taxon>
        <taxon>Heliobacteriaceae</taxon>
        <taxon>Heliorestis</taxon>
    </lineage>
</organism>
<keyword evidence="8" id="KW-0406">Ion transport</keyword>
<feature type="transmembrane region" description="Helical" evidence="10">
    <location>
        <begin position="377"/>
        <end position="397"/>
    </location>
</feature>
<evidence type="ECO:0000256" key="3">
    <source>
        <dbReference type="ARBA" id="ARBA00022475"/>
    </source>
</evidence>
<sequence>MLVYRGKLASYQIMLLGFGIIILLGAVLLHLPVSYASGQSLGFIDALFTATSAVTVTGLIVVDTGSHFSLFGQIVLMALIQVGGLGFMAFGVLFAVALGKRIRLKQHLMIQNSTNAISTQSVIKLALAIVIIAFSFEAVAALVLAFRWYEELGMATSLYYGLFHAISAFNNAGFALWSDSLMQYVGDPVVNLIISGLFIFGGLGFTVILDMYHKRNWRNLALHSKIAIITSTLLIVIGFFFFLFVELLNPATLGNLHWSEQLWSAYFQSAVTRTAGFNTVDIGALMPATQLFFLFLMFVGASSGSTGGGIKTNTLAILVASMLSIIKGEKEVQLLERRIPRETILRALAVIMISLGIILFVTLALTLTEEASHNEVLMILFEVVSAFGTVGLSMGITDQLSDIGKLLICITMFIGRLGPLTIAVALAQKVEKRQKRVKYIEGEVLIG</sequence>
<dbReference type="AlphaFoldDB" id="A0A6I0EZX3"/>
<keyword evidence="12" id="KW-1185">Reference proteome</keyword>
<dbReference type="GO" id="GO:0015379">
    <property type="term" value="F:potassium:chloride symporter activity"/>
    <property type="evidence" value="ECO:0007669"/>
    <property type="project" value="InterPro"/>
</dbReference>
<keyword evidence="4" id="KW-0633">Potassium transport</keyword>
<keyword evidence="5 10" id="KW-0812">Transmembrane</keyword>
<feature type="transmembrane region" description="Helical" evidence="10">
    <location>
        <begin position="125"/>
        <end position="146"/>
    </location>
</feature>
<evidence type="ECO:0000313" key="11">
    <source>
        <dbReference type="EMBL" id="KAB2951528.1"/>
    </source>
</evidence>
<feature type="transmembrane region" description="Helical" evidence="10">
    <location>
        <begin position="158"/>
        <end position="177"/>
    </location>
</feature>
<evidence type="ECO:0000313" key="12">
    <source>
        <dbReference type="Proteomes" id="UP000468766"/>
    </source>
</evidence>
<dbReference type="Proteomes" id="UP000468766">
    <property type="component" value="Unassembled WGS sequence"/>
</dbReference>
<evidence type="ECO:0000256" key="6">
    <source>
        <dbReference type="ARBA" id="ARBA00022958"/>
    </source>
</evidence>
<comment type="subcellular location">
    <subcellularLocation>
        <location evidence="1">Cell membrane</location>
        <topology evidence="1">Multi-pass membrane protein</topology>
    </subcellularLocation>
</comment>
<dbReference type="NCBIfam" id="TIGR00933">
    <property type="entry name" value="2a38"/>
    <property type="match status" value="1"/>
</dbReference>
<reference evidence="11 12" key="1">
    <citation type="submission" date="2019-10" db="EMBL/GenBank/DDBJ databases">
        <title>Whole-genome sequence of the extremophile Heliorestis acidaminivorans DSM 24790.</title>
        <authorList>
            <person name="Kyndt J.A."/>
            <person name="Meyer T.E."/>
        </authorList>
    </citation>
    <scope>NUCLEOTIDE SEQUENCE [LARGE SCALE GENOMIC DNA]</scope>
    <source>
        <strain evidence="11 12">DSM 24790</strain>
    </source>
</reference>
<protein>
    <submittedName>
        <fullName evidence="11">Ktr system potassium transporter B</fullName>
    </submittedName>
</protein>
<dbReference type="Pfam" id="PF02386">
    <property type="entry name" value="TrkH"/>
    <property type="match status" value="1"/>
</dbReference>
<evidence type="ECO:0000256" key="7">
    <source>
        <dbReference type="ARBA" id="ARBA00022989"/>
    </source>
</evidence>
<keyword evidence="6" id="KW-0630">Potassium</keyword>
<dbReference type="GO" id="GO:0005886">
    <property type="term" value="C:plasma membrane"/>
    <property type="evidence" value="ECO:0007669"/>
    <property type="project" value="UniProtKB-SubCell"/>
</dbReference>
<dbReference type="InterPro" id="IPR003445">
    <property type="entry name" value="Cat_transpt"/>
</dbReference>
<feature type="transmembrane region" description="Helical" evidence="10">
    <location>
        <begin position="189"/>
        <end position="212"/>
    </location>
</feature>
<gene>
    <name evidence="11" type="ORF">F9B85_12035</name>
</gene>
<keyword evidence="9 10" id="KW-0472">Membrane</keyword>
<evidence type="ECO:0000256" key="9">
    <source>
        <dbReference type="ARBA" id="ARBA00023136"/>
    </source>
</evidence>
<feature type="transmembrane region" description="Helical" evidence="10">
    <location>
        <begin position="224"/>
        <end position="245"/>
    </location>
</feature>
<accession>A0A6I0EZX3</accession>
<dbReference type="PANTHER" id="PTHR32024">
    <property type="entry name" value="TRK SYSTEM POTASSIUM UPTAKE PROTEIN TRKG-RELATED"/>
    <property type="match status" value="1"/>
</dbReference>
<dbReference type="PANTHER" id="PTHR32024:SF1">
    <property type="entry name" value="KTR SYSTEM POTASSIUM UPTAKE PROTEIN B"/>
    <property type="match status" value="1"/>
</dbReference>
<feature type="transmembrane region" description="Helical" evidence="10">
    <location>
        <begin position="74"/>
        <end position="99"/>
    </location>
</feature>
<proteinExistence type="predicted"/>
<keyword evidence="2" id="KW-0813">Transport</keyword>
<evidence type="ECO:0000256" key="4">
    <source>
        <dbReference type="ARBA" id="ARBA00022538"/>
    </source>
</evidence>
<name>A0A6I0EZX3_9FIRM</name>
<evidence type="ECO:0000256" key="1">
    <source>
        <dbReference type="ARBA" id="ARBA00004651"/>
    </source>
</evidence>
<dbReference type="InterPro" id="IPR004772">
    <property type="entry name" value="TrkH"/>
</dbReference>